<dbReference type="RefSeq" id="WP_221287812.1">
    <property type="nucleotide sequence ID" value="NZ_AP024597.1"/>
</dbReference>
<dbReference type="Gene3D" id="4.10.1060.50">
    <property type="match status" value="1"/>
</dbReference>
<dbReference type="KEGG" id="csty:KN1_23540"/>
<sequence length="192" mass="21413">MKKVFQGVNVNLQMLASQLFQWFSYKGYTSQFYGAGNYYIVQAKKEGMLRHLFAADRAFTVKLFGGQGYLEAETGVSNWVKAEDVTEAFLGDLILGPIGLLIEGAEGLWNLEIEHETLNEIERLVNSGAVSANPQFGYQYGYQQPAYGPYYAQPYQGYNQPYQGFSGARICRSCGFQNPPTARFCSNCGSPL</sequence>
<gene>
    <name evidence="2" type="ORF">KN1_23540</name>
</gene>
<dbReference type="InterPro" id="IPR026870">
    <property type="entry name" value="Zinc_ribbon_dom"/>
</dbReference>
<evidence type="ECO:0000313" key="2">
    <source>
        <dbReference type="EMBL" id="BCU71057.1"/>
    </source>
</evidence>
<proteinExistence type="predicted"/>
<keyword evidence="3" id="KW-1185">Reference proteome</keyword>
<dbReference type="GeneID" id="66164084"/>
<dbReference type="InterPro" id="IPR038587">
    <property type="entry name" value="Ribosomal_eL40_sf"/>
</dbReference>
<dbReference type="AlphaFoldDB" id="A0A8D5ZKA8"/>
<evidence type="ECO:0000313" key="3">
    <source>
        <dbReference type="Proteomes" id="UP000825123"/>
    </source>
</evidence>
<dbReference type="Pfam" id="PF13240">
    <property type="entry name" value="Zn_Ribbon_1"/>
    <property type="match status" value="1"/>
</dbReference>
<dbReference type="Proteomes" id="UP000825123">
    <property type="component" value="Chromosome"/>
</dbReference>
<reference evidence="2 3" key="1">
    <citation type="submission" date="2021-04" db="EMBL/GenBank/DDBJ databases">
        <title>Complete genome sequence of Stygiolobus sp. KN-1.</title>
        <authorList>
            <person name="Nakamura K."/>
            <person name="Sakai H."/>
            <person name="Kurosawa N."/>
        </authorList>
    </citation>
    <scope>NUCLEOTIDE SEQUENCE [LARGE SCALE GENOMIC DNA]</scope>
    <source>
        <strain evidence="2 3">KN-1</strain>
    </source>
</reference>
<protein>
    <submittedName>
        <fullName evidence="2">Zinc ribbon domain-containing protein</fullName>
    </submittedName>
</protein>
<evidence type="ECO:0000259" key="1">
    <source>
        <dbReference type="Pfam" id="PF13240"/>
    </source>
</evidence>
<name>A0A8D5ZKA8_9CREN</name>
<feature type="domain" description="Zinc-ribbon" evidence="1">
    <location>
        <begin position="171"/>
        <end position="192"/>
    </location>
</feature>
<dbReference type="EMBL" id="AP024597">
    <property type="protein sequence ID" value="BCU71057.1"/>
    <property type="molecule type" value="Genomic_DNA"/>
</dbReference>
<organism evidence="2 3">
    <name type="scientific">Stygiolobus caldivivus</name>
    <dbReference type="NCBI Taxonomy" id="2824673"/>
    <lineage>
        <taxon>Archaea</taxon>
        <taxon>Thermoproteota</taxon>
        <taxon>Thermoprotei</taxon>
        <taxon>Sulfolobales</taxon>
        <taxon>Sulfolobaceae</taxon>
        <taxon>Stygiolobus</taxon>
    </lineage>
</organism>
<accession>A0A8D5ZKA8</accession>